<keyword evidence="11" id="KW-1185">Reference proteome</keyword>
<dbReference type="GO" id="GO:0022857">
    <property type="term" value="F:transmembrane transporter activity"/>
    <property type="evidence" value="ECO:0007669"/>
    <property type="project" value="InterPro"/>
</dbReference>
<feature type="domain" description="Major facilitator superfamily (MFS) profile" evidence="9">
    <location>
        <begin position="8"/>
        <end position="396"/>
    </location>
</feature>
<keyword evidence="6 8" id="KW-1133">Transmembrane helix</keyword>
<feature type="transmembrane region" description="Helical" evidence="8">
    <location>
        <begin position="284"/>
        <end position="302"/>
    </location>
</feature>
<dbReference type="CDD" id="cd17474">
    <property type="entry name" value="MFS_YfmO_like"/>
    <property type="match status" value="1"/>
</dbReference>
<gene>
    <name evidence="10" type="ORF">GCM10011409_33790</name>
</gene>
<name>A0A9W5TZX8_9BACI</name>
<dbReference type="SUPFAM" id="SSF103473">
    <property type="entry name" value="MFS general substrate transporter"/>
    <property type="match status" value="1"/>
</dbReference>
<evidence type="ECO:0000259" key="9">
    <source>
        <dbReference type="PROSITE" id="PS50850"/>
    </source>
</evidence>
<comment type="similarity">
    <text evidence="2">Belongs to the major facilitator superfamily. TCR/Tet family.</text>
</comment>
<keyword evidence="5 8" id="KW-0812">Transmembrane</keyword>
<keyword evidence="3" id="KW-0813">Transport</keyword>
<organism evidence="10 11">
    <name type="scientific">Lentibacillus populi</name>
    <dbReference type="NCBI Taxonomy" id="1827502"/>
    <lineage>
        <taxon>Bacteria</taxon>
        <taxon>Bacillati</taxon>
        <taxon>Bacillota</taxon>
        <taxon>Bacilli</taxon>
        <taxon>Bacillales</taxon>
        <taxon>Bacillaceae</taxon>
        <taxon>Lentibacillus</taxon>
    </lineage>
</organism>
<dbReference type="AlphaFoldDB" id="A0A9W5TZX8"/>
<dbReference type="InterPro" id="IPR020846">
    <property type="entry name" value="MFS_dom"/>
</dbReference>
<comment type="subcellular location">
    <subcellularLocation>
        <location evidence="1">Cell membrane</location>
        <topology evidence="1">Multi-pass membrane protein</topology>
    </subcellularLocation>
</comment>
<evidence type="ECO:0000313" key="10">
    <source>
        <dbReference type="EMBL" id="GGB53438.1"/>
    </source>
</evidence>
<feature type="transmembrane region" description="Helical" evidence="8">
    <location>
        <begin position="308"/>
        <end position="327"/>
    </location>
</feature>
<feature type="transmembrane region" description="Helical" evidence="8">
    <location>
        <begin position="348"/>
        <end position="366"/>
    </location>
</feature>
<evidence type="ECO:0000256" key="2">
    <source>
        <dbReference type="ARBA" id="ARBA00007520"/>
    </source>
</evidence>
<feature type="transmembrane region" description="Helical" evidence="8">
    <location>
        <begin position="250"/>
        <end position="272"/>
    </location>
</feature>
<evidence type="ECO:0000256" key="6">
    <source>
        <dbReference type="ARBA" id="ARBA00022989"/>
    </source>
</evidence>
<evidence type="ECO:0000256" key="5">
    <source>
        <dbReference type="ARBA" id="ARBA00022692"/>
    </source>
</evidence>
<feature type="transmembrane region" description="Helical" evidence="8">
    <location>
        <begin position="7"/>
        <end position="26"/>
    </location>
</feature>
<keyword evidence="4" id="KW-1003">Cell membrane</keyword>
<dbReference type="InterPro" id="IPR011701">
    <property type="entry name" value="MFS"/>
</dbReference>
<evidence type="ECO:0000256" key="4">
    <source>
        <dbReference type="ARBA" id="ARBA00022475"/>
    </source>
</evidence>
<evidence type="ECO:0000256" key="8">
    <source>
        <dbReference type="SAM" id="Phobius"/>
    </source>
</evidence>
<dbReference type="GO" id="GO:0005886">
    <property type="term" value="C:plasma membrane"/>
    <property type="evidence" value="ECO:0007669"/>
    <property type="project" value="UniProtKB-SubCell"/>
</dbReference>
<evidence type="ECO:0000256" key="3">
    <source>
        <dbReference type="ARBA" id="ARBA00022448"/>
    </source>
</evidence>
<feature type="transmembrane region" description="Helical" evidence="8">
    <location>
        <begin position="74"/>
        <end position="95"/>
    </location>
</feature>
<dbReference type="InterPro" id="IPR001958">
    <property type="entry name" value="Tet-R_TetA/multi-R_MdtG-like"/>
</dbReference>
<evidence type="ECO:0000313" key="11">
    <source>
        <dbReference type="Proteomes" id="UP000621492"/>
    </source>
</evidence>
<reference evidence="10" key="1">
    <citation type="journal article" date="2014" name="Int. J. Syst. Evol. Microbiol.">
        <title>Complete genome sequence of Corynebacterium casei LMG S-19264T (=DSM 44701T), isolated from a smear-ripened cheese.</title>
        <authorList>
            <consortium name="US DOE Joint Genome Institute (JGI-PGF)"/>
            <person name="Walter F."/>
            <person name="Albersmeier A."/>
            <person name="Kalinowski J."/>
            <person name="Ruckert C."/>
        </authorList>
    </citation>
    <scope>NUCLEOTIDE SEQUENCE</scope>
    <source>
        <strain evidence="10">CGMCC 1.15454</strain>
    </source>
</reference>
<comment type="caution">
    <text evidence="10">The sequence shown here is derived from an EMBL/GenBank/DDBJ whole genome shotgun (WGS) entry which is preliminary data.</text>
</comment>
<feature type="transmembrane region" description="Helical" evidence="8">
    <location>
        <begin position="170"/>
        <end position="187"/>
    </location>
</feature>
<dbReference type="EMBL" id="BMJD01000034">
    <property type="protein sequence ID" value="GGB53438.1"/>
    <property type="molecule type" value="Genomic_DNA"/>
</dbReference>
<keyword evidence="7 8" id="KW-0472">Membrane</keyword>
<protein>
    <submittedName>
        <fullName evidence="10">Multidrug resistance protein</fullName>
    </submittedName>
</protein>
<dbReference type="PANTHER" id="PTHR43124">
    <property type="entry name" value="PURINE EFFLUX PUMP PBUE"/>
    <property type="match status" value="1"/>
</dbReference>
<dbReference type="PROSITE" id="PS00216">
    <property type="entry name" value="SUGAR_TRANSPORT_1"/>
    <property type="match status" value="1"/>
</dbReference>
<dbReference type="PANTHER" id="PTHR43124:SF3">
    <property type="entry name" value="CHLORAMPHENICOL EFFLUX PUMP RV0191"/>
    <property type="match status" value="1"/>
</dbReference>
<feature type="transmembrane region" description="Helical" evidence="8">
    <location>
        <begin position="216"/>
        <end position="238"/>
    </location>
</feature>
<accession>A0A9W5TZX8</accession>
<evidence type="ECO:0000256" key="7">
    <source>
        <dbReference type="ARBA" id="ARBA00023136"/>
    </source>
</evidence>
<dbReference type="Proteomes" id="UP000621492">
    <property type="component" value="Unassembled WGS sequence"/>
</dbReference>
<reference evidence="10" key="2">
    <citation type="submission" date="2020-09" db="EMBL/GenBank/DDBJ databases">
        <authorList>
            <person name="Sun Q."/>
            <person name="Zhou Y."/>
        </authorList>
    </citation>
    <scope>NUCLEOTIDE SEQUENCE</scope>
    <source>
        <strain evidence="10">CGMCC 1.15454</strain>
    </source>
</reference>
<proteinExistence type="inferred from homology"/>
<feature type="transmembrane region" description="Helical" evidence="8">
    <location>
        <begin position="101"/>
        <end position="126"/>
    </location>
</feature>
<dbReference type="PRINTS" id="PR01035">
    <property type="entry name" value="TCRTETA"/>
</dbReference>
<dbReference type="InterPro" id="IPR036259">
    <property type="entry name" value="MFS_trans_sf"/>
</dbReference>
<dbReference type="InterPro" id="IPR005829">
    <property type="entry name" value="Sugar_transporter_CS"/>
</dbReference>
<dbReference type="PROSITE" id="PS50850">
    <property type="entry name" value="MFS"/>
    <property type="match status" value="1"/>
</dbReference>
<feature type="transmembrane region" description="Helical" evidence="8">
    <location>
        <begin position="372"/>
        <end position="392"/>
    </location>
</feature>
<dbReference type="RefSeq" id="WP_188725556.1">
    <property type="nucleotide sequence ID" value="NZ_BMJD01000034.1"/>
</dbReference>
<evidence type="ECO:0000256" key="1">
    <source>
        <dbReference type="ARBA" id="ARBA00004651"/>
    </source>
</evidence>
<sequence length="404" mass="43815">MEEKKKLDLLSIASVPLVMTLGNSMLIPVLPMMEKELKITSFESSLIITVYSIIAIILIPITGYLSDRFGRKKVMIPSLIITAIGGLISGLTAMLLENSYYWILIGRFIQGIGASGAFPVVLPLIGDMFKDDRKVSSSLGLVETSNTAGKVLSPVIGAILAMIVWYVPLLAIPVFSFISLILVFFLLKAPKQQENPVAFREFLNTTKKLLAEKGRWLYAIFVIGGILMYVLFGVLFYLSTLLEDTYNITGVMKGLILAVPLLALSSASFLTGKKIGKNKQVMKWLSFSGCLLLSCSVFVISFSEHIDLLIGSLIFSGIGIGITLPCLDTFITGGIEKEQRGTISSIYSSMRFIGVALGPPLFAVIIKTSHQILFLSTAGVCVVASVLALLSIRPANLQKAKSSK</sequence>
<dbReference type="Pfam" id="PF07690">
    <property type="entry name" value="MFS_1"/>
    <property type="match status" value="1"/>
</dbReference>
<dbReference type="Gene3D" id="1.20.1250.20">
    <property type="entry name" value="MFS general substrate transporter like domains"/>
    <property type="match status" value="1"/>
</dbReference>
<feature type="transmembrane region" description="Helical" evidence="8">
    <location>
        <begin position="46"/>
        <end position="65"/>
    </location>
</feature>
<dbReference type="InterPro" id="IPR050189">
    <property type="entry name" value="MFS_Efflux_Transporters"/>
</dbReference>